<organism evidence="9 10">
    <name type="scientific">Oedothorax gibbosus</name>
    <dbReference type="NCBI Taxonomy" id="931172"/>
    <lineage>
        <taxon>Eukaryota</taxon>
        <taxon>Metazoa</taxon>
        <taxon>Ecdysozoa</taxon>
        <taxon>Arthropoda</taxon>
        <taxon>Chelicerata</taxon>
        <taxon>Arachnida</taxon>
        <taxon>Araneae</taxon>
        <taxon>Araneomorphae</taxon>
        <taxon>Entelegynae</taxon>
        <taxon>Araneoidea</taxon>
        <taxon>Linyphiidae</taxon>
        <taxon>Erigoninae</taxon>
        <taxon>Oedothorax</taxon>
    </lineage>
</organism>
<dbReference type="CDD" id="cd16515">
    <property type="entry name" value="RING-HC_LRSAM1"/>
    <property type="match status" value="1"/>
</dbReference>
<dbReference type="Gene3D" id="3.80.10.10">
    <property type="entry name" value="Ribonuclease Inhibitor"/>
    <property type="match status" value="1"/>
</dbReference>
<evidence type="ECO:0000256" key="6">
    <source>
        <dbReference type="SAM" id="Coils"/>
    </source>
</evidence>
<evidence type="ECO:0000256" key="3">
    <source>
        <dbReference type="ARBA" id="ARBA00022771"/>
    </source>
</evidence>
<dbReference type="SUPFAM" id="SSF52058">
    <property type="entry name" value="L domain-like"/>
    <property type="match status" value="1"/>
</dbReference>
<dbReference type="Pfam" id="PF23598">
    <property type="entry name" value="LRR_14"/>
    <property type="match status" value="1"/>
</dbReference>
<gene>
    <name evidence="9" type="ORF">JTE90_000502</name>
</gene>
<accession>A0AAV6VX73</accession>
<dbReference type="SMART" id="SM00369">
    <property type="entry name" value="LRR_TYP"/>
    <property type="match status" value="4"/>
</dbReference>
<dbReference type="InterPro" id="IPR055414">
    <property type="entry name" value="LRR_R13L4/SHOC2-like"/>
</dbReference>
<evidence type="ECO:0000256" key="5">
    <source>
        <dbReference type="PROSITE-ProRule" id="PRU00175"/>
    </source>
</evidence>
<evidence type="ECO:0000313" key="10">
    <source>
        <dbReference type="Proteomes" id="UP000827092"/>
    </source>
</evidence>
<evidence type="ECO:0000256" key="2">
    <source>
        <dbReference type="ARBA" id="ARBA00022737"/>
    </source>
</evidence>
<dbReference type="GO" id="GO:0008270">
    <property type="term" value="F:zinc ion binding"/>
    <property type="evidence" value="ECO:0007669"/>
    <property type="project" value="UniProtKB-KW"/>
</dbReference>
<dbReference type="InterPro" id="IPR050216">
    <property type="entry name" value="LRR_domain-containing"/>
</dbReference>
<dbReference type="InterPro" id="IPR032675">
    <property type="entry name" value="LRR_dom_sf"/>
</dbReference>
<keyword evidence="10" id="KW-1185">Reference proteome</keyword>
<keyword evidence="6" id="KW-0175">Coiled coil</keyword>
<dbReference type="InterPro" id="IPR003591">
    <property type="entry name" value="Leu-rich_rpt_typical-subtyp"/>
</dbReference>
<evidence type="ECO:0000259" key="8">
    <source>
        <dbReference type="PROSITE" id="PS50089"/>
    </source>
</evidence>
<keyword evidence="3 5" id="KW-0479">Metal-binding</keyword>
<dbReference type="InterPro" id="IPR001841">
    <property type="entry name" value="Znf_RING"/>
</dbReference>
<dbReference type="PROSITE" id="PS51450">
    <property type="entry name" value="LRR"/>
    <property type="match status" value="2"/>
</dbReference>
<proteinExistence type="predicted"/>
<evidence type="ECO:0000256" key="4">
    <source>
        <dbReference type="ARBA" id="ARBA00022833"/>
    </source>
</evidence>
<feature type="coiled-coil region" evidence="6">
    <location>
        <begin position="286"/>
        <end position="352"/>
    </location>
</feature>
<dbReference type="GO" id="GO:0005737">
    <property type="term" value="C:cytoplasm"/>
    <property type="evidence" value="ECO:0007669"/>
    <property type="project" value="TreeGrafter"/>
</dbReference>
<reference evidence="9 10" key="1">
    <citation type="journal article" date="2022" name="Nat. Ecol. Evol.">
        <title>A masculinizing supergene underlies an exaggerated male reproductive morph in a spider.</title>
        <authorList>
            <person name="Hendrickx F."/>
            <person name="De Corte Z."/>
            <person name="Sonet G."/>
            <person name="Van Belleghem S.M."/>
            <person name="Kostlbacher S."/>
            <person name="Vangestel C."/>
        </authorList>
    </citation>
    <scope>NUCLEOTIDE SEQUENCE [LARGE SCALE GENOMIC DNA]</scope>
    <source>
        <strain evidence="9">W744_W776</strain>
    </source>
</reference>
<keyword evidence="4" id="KW-0862">Zinc</keyword>
<dbReference type="EMBL" id="JAFNEN010000015">
    <property type="protein sequence ID" value="KAG8200417.1"/>
    <property type="molecule type" value="Genomic_DNA"/>
</dbReference>
<sequence>MPFWGDSSKADYKAKLEHKMCVAKEAPDATFDLSDCNLSEIPSGVFSMCRVFRKEALNLQNNHISNLLSGGSLKDLGQLLILNLQCNKLSSLPPEINCLSSLQVLNVENNSLKKLPETFGKLLNLRHLNLKSNKLLSFPVPICSLKNLISLNLCDNTKIKTLPKELCNLPALQDLSIDAERFMYPSQEVCSSGTESIMHFLCSEIGKEYSPPICISNDDADKDQEILDCEQRSVEASPLAASYLQYQRTKERRQQELLLMEEAFKENFAAQSNVTADTSIRRKKLLEDITQEQERMECEIMLLQTKKDKEKKNLLDVLTNVEIHSAQLIEQLMCLNDRTQQLEKMAAVLERDRIENEEIFSIKQEKLEQIRKNEILEAMTEALQCEKRCGKYEQEKLYMVEQLQNEENESNLKLFNIFQEREIDQQIMINTLIEEEQLQKEAFKVLQLQKDIQHQEIAHQIHLIEKELSNLTVAELKKKDLKISSELNVLADHRIALASLLSDLLTAKEQRELELKDRLVQMELKREEESEDYWLIQYQKLLDRKPKGILAAELGIDSDVKTVLLDVPAVEFLPLFASKRITFSNLLRFKVKDLKKMGILDNAVCEAILDKAQEHYKMLKLGAEKYPIPQISDAPEPSAPPKSESFEDSLENMTERISDASRSPDEEPTAPPISPETETKLWCQTECVICFDSQTSAVFLPCGHVCCCPGCSTKVELCPMCRTTISSKFILTIS</sequence>
<dbReference type="InterPro" id="IPR013083">
    <property type="entry name" value="Znf_RING/FYVE/PHD"/>
</dbReference>
<dbReference type="PANTHER" id="PTHR48051:SF47">
    <property type="entry name" value="LEUCINE RICH REPEAT AND STERILE ALPHA MOTIF CONTAINING 1"/>
    <property type="match status" value="1"/>
</dbReference>
<dbReference type="Gene3D" id="3.30.40.10">
    <property type="entry name" value="Zinc/RING finger domain, C3HC4 (zinc finger)"/>
    <property type="match status" value="1"/>
</dbReference>
<dbReference type="Proteomes" id="UP000827092">
    <property type="component" value="Unassembled WGS sequence"/>
</dbReference>
<name>A0AAV6VX73_9ARAC</name>
<dbReference type="SMART" id="SM00364">
    <property type="entry name" value="LRR_BAC"/>
    <property type="match status" value="2"/>
</dbReference>
<keyword evidence="3 5" id="KW-0863">Zinc-finger</keyword>
<protein>
    <recommendedName>
        <fullName evidence="8">RING-type domain-containing protein</fullName>
    </recommendedName>
</protein>
<dbReference type="PANTHER" id="PTHR48051">
    <property type="match status" value="1"/>
</dbReference>
<evidence type="ECO:0000256" key="7">
    <source>
        <dbReference type="SAM" id="MobiDB-lite"/>
    </source>
</evidence>
<keyword evidence="2" id="KW-0677">Repeat</keyword>
<evidence type="ECO:0000313" key="9">
    <source>
        <dbReference type="EMBL" id="KAG8200417.1"/>
    </source>
</evidence>
<keyword evidence="1" id="KW-0433">Leucine-rich repeat</keyword>
<comment type="caution">
    <text evidence="9">The sequence shown here is derived from an EMBL/GenBank/DDBJ whole genome shotgun (WGS) entry which is preliminary data.</text>
</comment>
<evidence type="ECO:0000256" key="1">
    <source>
        <dbReference type="ARBA" id="ARBA00022614"/>
    </source>
</evidence>
<dbReference type="InterPro" id="IPR001611">
    <property type="entry name" value="Leu-rich_rpt"/>
</dbReference>
<feature type="compositionally biased region" description="Basic and acidic residues" evidence="7">
    <location>
        <begin position="653"/>
        <end position="665"/>
    </location>
</feature>
<dbReference type="AlphaFoldDB" id="A0AAV6VX73"/>
<feature type="domain" description="RING-type" evidence="8">
    <location>
        <begin position="687"/>
        <end position="722"/>
    </location>
</feature>
<feature type="region of interest" description="Disordered" evidence="7">
    <location>
        <begin position="630"/>
        <end position="676"/>
    </location>
</feature>
<dbReference type="PROSITE" id="PS50089">
    <property type="entry name" value="ZF_RING_2"/>
    <property type="match status" value="1"/>
</dbReference>
<dbReference type="Pfam" id="PF13920">
    <property type="entry name" value="zf-C3HC4_3"/>
    <property type="match status" value="1"/>
</dbReference>
<dbReference type="SUPFAM" id="SSF57850">
    <property type="entry name" value="RING/U-box"/>
    <property type="match status" value="1"/>
</dbReference>